<proteinExistence type="predicted"/>
<feature type="compositionally biased region" description="Polar residues" evidence="2">
    <location>
        <begin position="202"/>
        <end position="218"/>
    </location>
</feature>
<gene>
    <name evidence="3" type="ORF">BS47DRAFT_281816</name>
</gene>
<feature type="coiled-coil region" evidence="1">
    <location>
        <begin position="264"/>
        <end position="406"/>
    </location>
</feature>
<dbReference type="AlphaFoldDB" id="A0A9P6ALB7"/>
<comment type="caution">
    <text evidence="3">The sequence shown here is derived from an EMBL/GenBank/DDBJ whole genome shotgun (WGS) entry which is preliminary data.</text>
</comment>
<keyword evidence="4" id="KW-1185">Reference proteome</keyword>
<evidence type="ECO:0000313" key="3">
    <source>
        <dbReference type="EMBL" id="KAF9507647.1"/>
    </source>
</evidence>
<organism evidence="3 4">
    <name type="scientific">Hydnum rufescens UP504</name>
    <dbReference type="NCBI Taxonomy" id="1448309"/>
    <lineage>
        <taxon>Eukaryota</taxon>
        <taxon>Fungi</taxon>
        <taxon>Dikarya</taxon>
        <taxon>Basidiomycota</taxon>
        <taxon>Agaricomycotina</taxon>
        <taxon>Agaricomycetes</taxon>
        <taxon>Cantharellales</taxon>
        <taxon>Hydnaceae</taxon>
        <taxon>Hydnum</taxon>
    </lineage>
</organism>
<keyword evidence="1" id="KW-0175">Coiled coil</keyword>
<accession>A0A9P6ALB7</accession>
<feature type="compositionally biased region" description="Low complexity" evidence="2">
    <location>
        <begin position="173"/>
        <end position="193"/>
    </location>
</feature>
<reference evidence="3" key="1">
    <citation type="journal article" date="2020" name="Nat. Commun.">
        <title>Large-scale genome sequencing of mycorrhizal fungi provides insights into the early evolution of symbiotic traits.</title>
        <authorList>
            <person name="Miyauchi S."/>
            <person name="Kiss E."/>
            <person name="Kuo A."/>
            <person name="Drula E."/>
            <person name="Kohler A."/>
            <person name="Sanchez-Garcia M."/>
            <person name="Morin E."/>
            <person name="Andreopoulos B."/>
            <person name="Barry K.W."/>
            <person name="Bonito G."/>
            <person name="Buee M."/>
            <person name="Carver A."/>
            <person name="Chen C."/>
            <person name="Cichocki N."/>
            <person name="Clum A."/>
            <person name="Culley D."/>
            <person name="Crous P.W."/>
            <person name="Fauchery L."/>
            <person name="Girlanda M."/>
            <person name="Hayes R.D."/>
            <person name="Keri Z."/>
            <person name="LaButti K."/>
            <person name="Lipzen A."/>
            <person name="Lombard V."/>
            <person name="Magnuson J."/>
            <person name="Maillard F."/>
            <person name="Murat C."/>
            <person name="Nolan M."/>
            <person name="Ohm R.A."/>
            <person name="Pangilinan J."/>
            <person name="Pereira M.F."/>
            <person name="Perotto S."/>
            <person name="Peter M."/>
            <person name="Pfister S."/>
            <person name="Riley R."/>
            <person name="Sitrit Y."/>
            <person name="Stielow J.B."/>
            <person name="Szollosi G."/>
            <person name="Zifcakova L."/>
            <person name="Stursova M."/>
            <person name="Spatafora J.W."/>
            <person name="Tedersoo L."/>
            <person name="Vaario L.M."/>
            <person name="Yamada A."/>
            <person name="Yan M."/>
            <person name="Wang P."/>
            <person name="Xu J."/>
            <person name="Bruns T."/>
            <person name="Baldrian P."/>
            <person name="Vilgalys R."/>
            <person name="Dunand C."/>
            <person name="Henrissat B."/>
            <person name="Grigoriev I.V."/>
            <person name="Hibbett D."/>
            <person name="Nagy L.G."/>
            <person name="Martin F.M."/>
        </authorList>
    </citation>
    <scope>NUCLEOTIDE SEQUENCE</scope>
    <source>
        <strain evidence="3">UP504</strain>
    </source>
</reference>
<evidence type="ECO:0000256" key="1">
    <source>
        <dbReference type="SAM" id="Coils"/>
    </source>
</evidence>
<evidence type="ECO:0000313" key="4">
    <source>
        <dbReference type="Proteomes" id="UP000886523"/>
    </source>
</evidence>
<dbReference type="Proteomes" id="UP000886523">
    <property type="component" value="Unassembled WGS sequence"/>
</dbReference>
<feature type="region of interest" description="Disordered" evidence="2">
    <location>
        <begin position="141"/>
        <end position="247"/>
    </location>
</feature>
<sequence length="500" mass="55107">MGVPCPPEDEDHASRDEIRKRALLALEGRSVVTGFAKVEIPEWNTPTADSKTFDWELPNISLHGSNPFMGKRDSSGRNLVTASISNKAELHTLVEEDEEEEEFGRAKLLVSSARIPTTHVTGPSPNKPRPASLSLRSLSLVGDLPTPTSTPSPRGSGGMRPLTLQPSPSFCTPTSQHSASLSTSPSSPVTPSPLALMAAARRQSQLSYRRTSTASSIESVVDMGNAPLTPSRTPQSSISSSASHERPLSPTEVFAQQAYTIQNHASLLARIATLEDALADAQRRCSSADELIALVADLKAERDSLASNVAVAEDRQAELQRTTEVSKKRLEAARQEAWLHRDRAEMLQVQLDQVTAEKARLELEKAAWAEERVAVEREKKVHLLEIEILEQRVERLQHKLNNSVQAQSSRYISSIDSRSSSPGATVVDEIGSPILRLLRKKTKSTITWTRFLETMNPTMGKMLSLLTRVSLLNLWTICKRRTTTRESPKWMTMSTARIMT</sequence>
<dbReference type="OrthoDB" id="2528184at2759"/>
<feature type="compositionally biased region" description="Low complexity" evidence="2">
    <location>
        <begin position="141"/>
        <end position="154"/>
    </location>
</feature>
<dbReference type="EMBL" id="MU129075">
    <property type="protein sequence ID" value="KAF9507647.1"/>
    <property type="molecule type" value="Genomic_DNA"/>
</dbReference>
<protein>
    <submittedName>
        <fullName evidence="3">Uncharacterized protein</fullName>
    </submittedName>
</protein>
<evidence type="ECO:0000256" key="2">
    <source>
        <dbReference type="SAM" id="MobiDB-lite"/>
    </source>
</evidence>
<name>A0A9P6ALB7_9AGAM</name>